<evidence type="ECO:0000259" key="10">
    <source>
        <dbReference type="PROSITE" id="PS51779"/>
    </source>
</evidence>
<dbReference type="Gene3D" id="3.10.20.310">
    <property type="entry name" value="membrane protein fhac"/>
    <property type="match status" value="1"/>
</dbReference>
<feature type="region of interest" description="Disordered" evidence="8">
    <location>
        <begin position="1"/>
        <end position="89"/>
    </location>
</feature>
<dbReference type="Proteomes" id="UP000280726">
    <property type="component" value="Unassembled WGS sequence"/>
</dbReference>
<dbReference type="PANTHER" id="PTHR37820">
    <property type="entry name" value="CELL DIVISION PROTEIN DIVIB"/>
    <property type="match status" value="1"/>
</dbReference>
<keyword evidence="2" id="KW-1003">Cell membrane</keyword>
<dbReference type="InterPro" id="IPR050487">
    <property type="entry name" value="FtsQ_DivIB"/>
</dbReference>
<evidence type="ECO:0000256" key="4">
    <source>
        <dbReference type="ARBA" id="ARBA00022692"/>
    </source>
</evidence>
<evidence type="ECO:0000256" key="7">
    <source>
        <dbReference type="ARBA" id="ARBA00023306"/>
    </source>
</evidence>
<keyword evidence="12" id="KW-1185">Reference proteome</keyword>
<keyword evidence="6 9" id="KW-0472">Membrane</keyword>
<dbReference type="AlphaFoldDB" id="A0A3N4Z6F8"/>
<evidence type="ECO:0000256" key="1">
    <source>
        <dbReference type="ARBA" id="ARBA00004370"/>
    </source>
</evidence>
<comment type="subcellular location">
    <subcellularLocation>
        <location evidence="1">Membrane</location>
    </subcellularLocation>
</comment>
<organism evidence="11 12">
    <name type="scientific">Georgenia muralis</name>
    <dbReference type="NCBI Taxonomy" id="154117"/>
    <lineage>
        <taxon>Bacteria</taxon>
        <taxon>Bacillati</taxon>
        <taxon>Actinomycetota</taxon>
        <taxon>Actinomycetes</taxon>
        <taxon>Micrococcales</taxon>
        <taxon>Bogoriellaceae</taxon>
        <taxon>Georgenia</taxon>
    </lineage>
</organism>
<accession>A0A3N4Z6F8</accession>
<feature type="compositionally biased region" description="Low complexity" evidence="8">
    <location>
        <begin position="68"/>
        <end position="79"/>
    </location>
</feature>
<evidence type="ECO:0000256" key="9">
    <source>
        <dbReference type="SAM" id="Phobius"/>
    </source>
</evidence>
<sequence>MRPPAPPRQPRREPPRQPRREPPGAAPTREPAARPARSGGAGPRTPAGPSTAVATRGTAPARGREVTADPAPAPSAALPRVIIPRGSGPHTPVVSTGLAARMAERARASRHLLRRRVLVAAGALVALLALGWLLLVSPVLALDGERIEVVGASGTVDPAAVTDLVEPEVGTPLLRVDTGAVADRVGALTTVKEALVARSWPDGLVVTVVPRVPVAAASTPDGWVLVDADGVQVGSADEVPPGIPRVTVPLGESDETAPAVEAVLAVLGTLPPDLLTQVAEAGAASREQVTLTLVDGAQVRWGSADESELKAAVLAVLRQQPAGVYDVSVPRAPTTS</sequence>
<dbReference type="GO" id="GO:0005886">
    <property type="term" value="C:plasma membrane"/>
    <property type="evidence" value="ECO:0007669"/>
    <property type="project" value="TreeGrafter"/>
</dbReference>
<dbReference type="InterPro" id="IPR013685">
    <property type="entry name" value="POTRA_FtsQ_type"/>
</dbReference>
<proteinExistence type="predicted"/>
<protein>
    <submittedName>
        <fullName evidence="11">Cell division protein FtsQ</fullName>
    </submittedName>
</protein>
<evidence type="ECO:0000313" key="11">
    <source>
        <dbReference type="EMBL" id="RPF27923.1"/>
    </source>
</evidence>
<feature type="transmembrane region" description="Helical" evidence="9">
    <location>
        <begin position="117"/>
        <end position="140"/>
    </location>
</feature>
<dbReference type="GO" id="GO:0051301">
    <property type="term" value="P:cell division"/>
    <property type="evidence" value="ECO:0007669"/>
    <property type="project" value="UniProtKB-KW"/>
</dbReference>
<evidence type="ECO:0000256" key="6">
    <source>
        <dbReference type="ARBA" id="ARBA00023136"/>
    </source>
</evidence>
<dbReference type="InterPro" id="IPR005548">
    <property type="entry name" value="Cell_div_FtsQ/DivIB_C"/>
</dbReference>
<dbReference type="InterPro" id="IPR034746">
    <property type="entry name" value="POTRA"/>
</dbReference>
<feature type="compositionally biased region" description="Basic and acidic residues" evidence="8">
    <location>
        <begin position="10"/>
        <end position="22"/>
    </location>
</feature>
<dbReference type="PROSITE" id="PS51779">
    <property type="entry name" value="POTRA"/>
    <property type="match status" value="1"/>
</dbReference>
<keyword evidence="7" id="KW-0131">Cell cycle</keyword>
<keyword evidence="3 11" id="KW-0132">Cell division</keyword>
<dbReference type="Pfam" id="PF08478">
    <property type="entry name" value="POTRA_1"/>
    <property type="match status" value="1"/>
</dbReference>
<gene>
    <name evidence="11" type="ORF">EDD32_2426</name>
</gene>
<comment type="caution">
    <text evidence="11">The sequence shown here is derived from an EMBL/GenBank/DDBJ whole genome shotgun (WGS) entry which is preliminary data.</text>
</comment>
<dbReference type="EMBL" id="RKRA01000001">
    <property type="protein sequence ID" value="RPF27923.1"/>
    <property type="molecule type" value="Genomic_DNA"/>
</dbReference>
<evidence type="ECO:0000256" key="5">
    <source>
        <dbReference type="ARBA" id="ARBA00022989"/>
    </source>
</evidence>
<keyword evidence="5 9" id="KW-1133">Transmembrane helix</keyword>
<reference evidence="11 12" key="1">
    <citation type="submission" date="2018-11" db="EMBL/GenBank/DDBJ databases">
        <title>Sequencing the genomes of 1000 actinobacteria strains.</title>
        <authorList>
            <person name="Klenk H.-P."/>
        </authorList>
    </citation>
    <scope>NUCLEOTIDE SEQUENCE [LARGE SCALE GENOMIC DNA]</scope>
    <source>
        <strain evidence="11 12">DSM 14418</strain>
    </source>
</reference>
<dbReference type="PANTHER" id="PTHR37820:SF1">
    <property type="entry name" value="CELL DIVISION PROTEIN FTSQ"/>
    <property type="match status" value="1"/>
</dbReference>
<keyword evidence="4 9" id="KW-0812">Transmembrane</keyword>
<feature type="compositionally biased region" description="Low complexity" evidence="8">
    <location>
        <begin position="26"/>
        <end position="52"/>
    </location>
</feature>
<dbReference type="OrthoDB" id="4793367at2"/>
<evidence type="ECO:0000256" key="3">
    <source>
        <dbReference type="ARBA" id="ARBA00022618"/>
    </source>
</evidence>
<feature type="domain" description="POTRA" evidence="10">
    <location>
        <begin position="142"/>
        <end position="211"/>
    </location>
</feature>
<dbReference type="Pfam" id="PF03799">
    <property type="entry name" value="FtsQ_DivIB_C"/>
    <property type="match status" value="1"/>
</dbReference>
<evidence type="ECO:0000256" key="2">
    <source>
        <dbReference type="ARBA" id="ARBA00022475"/>
    </source>
</evidence>
<evidence type="ECO:0000256" key="8">
    <source>
        <dbReference type="SAM" id="MobiDB-lite"/>
    </source>
</evidence>
<name>A0A3N4Z6F8_9MICO</name>
<evidence type="ECO:0000313" key="12">
    <source>
        <dbReference type="Proteomes" id="UP000280726"/>
    </source>
</evidence>